<proteinExistence type="predicted"/>
<dbReference type="AlphaFoldDB" id="A0A0N5ANR0"/>
<protein>
    <submittedName>
        <fullName evidence="3">Uncharacterized protein</fullName>
    </submittedName>
</protein>
<keyword evidence="1" id="KW-0812">Transmembrane</keyword>
<dbReference type="WBParaSite" id="SMUV_0000625701-mRNA-1">
    <property type="protein sequence ID" value="SMUV_0000625701-mRNA-1"/>
    <property type="gene ID" value="SMUV_0000625701"/>
</dbReference>
<evidence type="ECO:0000313" key="3">
    <source>
        <dbReference type="WBParaSite" id="SMUV_0000625701-mRNA-1"/>
    </source>
</evidence>
<keyword evidence="1" id="KW-1133">Transmembrane helix</keyword>
<name>A0A0N5ANR0_9BILA</name>
<feature type="transmembrane region" description="Helical" evidence="1">
    <location>
        <begin position="434"/>
        <end position="456"/>
    </location>
</feature>
<keyword evidence="2" id="KW-1185">Reference proteome</keyword>
<sequence>MRSHCGYVICRLFAFCEKKKKKKKKNIKERPKSVGEQSGSVSDVGNEAAVIKTLPLKRDPLNRISSIYNLNDRIQRRINAGYTPYSGSSRIWPLPPMASNERQMKKTPSLPLLPQLSEKQLTKQEMDSEQETFKKSTPILCHNENVAEFFVIAKFEECSSNVEDDFVGEAKNGFADSFNSNSESLQQQKQVKQHDRFADLKRRFCHLPSEKSVKSNKNRNITSMSNKINVDELGTINFESSKIKSEKTHKNPTLLKRNSDFYKKCDACSIDASNGNQNPTQSWVNTTGSHPRSSLKNHLNADFPFDVTQNPLGRQSTKKLKSRNEILSAQNLFVNKGCPTSRKASFSAADRFTQPNHLFDAPFHTPKNVGKSNSQWDLRPGDQRHKIKPTLSMRISGNGGTLTRESSFLNGNYTLRIYSERSRMKHRSRKRRKILALVLCLTAVALVVTAGVVLTATRSY</sequence>
<organism evidence="2 3">
    <name type="scientific">Syphacia muris</name>
    <dbReference type="NCBI Taxonomy" id="451379"/>
    <lineage>
        <taxon>Eukaryota</taxon>
        <taxon>Metazoa</taxon>
        <taxon>Ecdysozoa</taxon>
        <taxon>Nematoda</taxon>
        <taxon>Chromadorea</taxon>
        <taxon>Rhabditida</taxon>
        <taxon>Spirurina</taxon>
        <taxon>Oxyuridomorpha</taxon>
        <taxon>Oxyuroidea</taxon>
        <taxon>Oxyuridae</taxon>
        <taxon>Syphacia</taxon>
    </lineage>
</organism>
<evidence type="ECO:0000256" key="1">
    <source>
        <dbReference type="SAM" id="Phobius"/>
    </source>
</evidence>
<dbReference type="Proteomes" id="UP000046393">
    <property type="component" value="Unplaced"/>
</dbReference>
<reference evidence="3" key="1">
    <citation type="submission" date="2017-02" db="UniProtKB">
        <authorList>
            <consortium name="WormBaseParasite"/>
        </authorList>
    </citation>
    <scope>IDENTIFICATION</scope>
</reference>
<accession>A0A0N5ANR0</accession>
<evidence type="ECO:0000313" key="2">
    <source>
        <dbReference type="Proteomes" id="UP000046393"/>
    </source>
</evidence>
<keyword evidence="1" id="KW-0472">Membrane</keyword>